<evidence type="ECO:0000259" key="12">
    <source>
        <dbReference type="Pfam" id="PF05702"/>
    </source>
</evidence>
<keyword evidence="7 11" id="KW-1133">Transmembrane helix</keyword>
<accession>A0A7S9VM12</accession>
<evidence type="ECO:0000256" key="1">
    <source>
        <dbReference type="ARBA" id="ARBA00022692"/>
    </source>
</evidence>
<keyword evidence="2" id="KW-0732">Signal</keyword>
<evidence type="ECO:0000256" key="3">
    <source>
        <dbReference type="ARBA" id="ARBA00022812"/>
    </source>
</evidence>
<evidence type="ECO:0000313" key="14">
    <source>
        <dbReference type="Proteomes" id="UP001143705"/>
    </source>
</evidence>
<dbReference type="GO" id="GO:0019031">
    <property type="term" value="C:viral envelope"/>
    <property type="evidence" value="ECO:0007669"/>
    <property type="project" value="UniProtKB-KW"/>
</dbReference>
<evidence type="ECO:0000256" key="2">
    <source>
        <dbReference type="ARBA" id="ARBA00022729"/>
    </source>
</evidence>
<dbReference type="KEGG" id="vg:80540118"/>
<keyword evidence="1 11" id="KW-0812">Transmembrane</keyword>
<organism evidence="13 14">
    <name type="scientific">Equid herpesvirus 6</name>
    <dbReference type="NCBI Taxonomy" id="173566"/>
    <lineage>
        <taxon>Viruses</taxon>
        <taxon>Duplodnaviria</taxon>
        <taxon>Heunggongvirae</taxon>
        <taxon>Peploviricota</taxon>
        <taxon>Herviviricetes</taxon>
        <taxon>Herpesvirales</taxon>
        <taxon>Orthoherpesviridae</taxon>
        <taxon>Alphaherpesvirinae</taxon>
        <taxon>Varicellovirus</taxon>
    </lineage>
</organism>
<keyword evidence="4" id="KW-0946">Virion</keyword>
<keyword evidence="3" id="KW-1040">Host Golgi apparatus</keyword>
<evidence type="ECO:0000256" key="9">
    <source>
        <dbReference type="ARBA" id="ARBA00023157"/>
    </source>
</evidence>
<dbReference type="HAMAP" id="MF_04037">
    <property type="entry name" value="HSV_GN"/>
    <property type="match status" value="1"/>
</dbReference>
<dbReference type="RefSeq" id="YP_010801409.1">
    <property type="nucleotide sequence ID" value="NC_076964.1"/>
</dbReference>
<dbReference type="Pfam" id="PF05702">
    <property type="entry name" value="Herpes_UL49_5"/>
    <property type="match status" value="1"/>
</dbReference>
<evidence type="ECO:0000256" key="10">
    <source>
        <dbReference type="ARBA" id="ARBA00034089"/>
    </source>
</evidence>
<evidence type="ECO:0000256" key="6">
    <source>
        <dbReference type="ARBA" id="ARBA00022879"/>
    </source>
</evidence>
<evidence type="ECO:0000256" key="5">
    <source>
        <dbReference type="ARBA" id="ARBA00022870"/>
    </source>
</evidence>
<keyword evidence="5" id="KW-1043">Host membrane</keyword>
<evidence type="ECO:0000313" key="13">
    <source>
        <dbReference type="EMBL" id="QPI70120.1"/>
    </source>
</evidence>
<keyword evidence="9" id="KW-1015">Disulfide bond</keyword>
<feature type="domain" description="Envelope glycoprotein N" evidence="12">
    <location>
        <begin position="14"/>
        <end position="100"/>
    </location>
</feature>
<name>A0A7S9VM12_9ALPH</name>
<keyword evidence="14" id="KW-1185">Reference proteome</keyword>
<dbReference type="EMBL" id="MT012704">
    <property type="protein sequence ID" value="QPI70120.1"/>
    <property type="molecule type" value="Genomic_DNA"/>
</dbReference>
<feature type="transmembrane region" description="Helical" evidence="11">
    <location>
        <begin position="68"/>
        <end position="90"/>
    </location>
</feature>
<sequence>MVASRRSALLSILGLLLAMFAAAAQAGYHGDDVRSRLDLAREEDRYAFWSAGCSGRGFRITAPSTAAIVFYVALVAVGVAVACQAYRAFLRIVTTEMLRRIH</sequence>
<evidence type="ECO:0000256" key="11">
    <source>
        <dbReference type="SAM" id="Phobius"/>
    </source>
</evidence>
<reference evidence="13" key="1">
    <citation type="journal article" date="2020" name="Emerg. Infect. Dis.">
        <title>Identification of a Novel alpha-herpesvirus Associated with Ulcerative Stomatitis in Donkeys.</title>
        <authorList>
            <person name="Martella V."/>
            <person name="Lanave G."/>
            <person name="Camero M."/>
            <person name="Larocca V."/>
            <person name="Lorusso E."/>
            <person name="Catella C."/>
            <person name="Capozza P."/>
            <person name="Tempesta M."/>
            <person name="Buonavoglia C."/>
        </authorList>
    </citation>
    <scope>NUCLEOTIDE SEQUENCE</scope>
    <source>
        <strain evidence="13">AsHV/Bari/2011/740</strain>
    </source>
</reference>
<dbReference type="InterPro" id="IPR008647">
    <property type="entry name" value="GN_domain"/>
</dbReference>
<protein>
    <submittedName>
        <fullName evidence="13">Envelope glycoprotein N</fullName>
    </submittedName>
</protein>
<dbReference type="InterPro" id="IPR034707">
    <property type="entry name" value="HSV_GN"/>
</dbReference>
<keyword evidence="6 13" id="KW-0261">Viral envelope protein</keyword>
<dbReference type="GeneID" id="80540118"/>
<dbReference type="Proteomes" id="UP001143705">
    <property type="component" value="Segment"/>
</dbReference>
<keyword evidence="8 11" id="KW-0472">Membrane</keyword>
<comment type="function">
    <text evidence="10">Envelope glycoprotein necessary for proper maturation of gM and modulation of its membrane fusion activity. Also plays a critical role in virion morphogenesis.</text>
</comment>
<evidence type="ECO:0000256" key="7">
    <source>
        <dbReference type="ARBA" id="ARBA00022989"/>
    </source>
</evidence>
<proteinExistence type="inferred from homology"/>
<evidence type="ECO:0000256" key="4">
    <source>
        <dbReference type="ARBA" id="ARBA00022844"/>
    </source>
</evidence>
<evidence type="ECO:0000256" key="8">
    <source>
        <dbReference type="ARBA" id="ARBA00023136"/>
    </source>
</evidence>